<dbReference type="Proteomes" id="UP001217089">
    <property type="component" value="Unassembled WGS sequence"/>
</dbReference>
<name>A0ABQ9FYD5_TEGGR</name>
<feature type="region of interest" description="Disordered" evidence="1">
    <location>
        <begin position="50"/>
        <end position="74"/>
    </location>
</feature>
<keyword evidence="3" id="KW-1185">Reference proteome</keyword>
<gene>
    <name evidence="2" type="ORF">KUTeg_000725</name>
</gene>
<evidence type="ECO:0000256" key="1">
    <source>
        <dbReference type="SAM" id="MobiDB-lite"/>
    </source>
</evidence>
<accession>A0ABQ9FYD5</accession>
<sequence length="112" mass="13266">MKNKNKQDYEIQQSLGLVMSFNIPTRACFEFDRQSKSCSFRSHPRKLKYSKGQFKASSNSPRQPSVHGRAKKSKEKYEQVLFQLLVSKILINARFWDNFLAHLHYMPYYLLS</sequence>
<proteinExistence type="predicted"/>
<protein>
    <submittedName>
        <fullName evidence="2">Uncharacterized protein</fullName>
    </submittedName>
</protein>
<comment type="caution">
    <text evidence="2">The sequence shown here is derived from an EMBL/GenBank/DDBJ whole genome shotgun (WGS) entry which is preliminary data.</text>
</comment>
<evidence type="ECO:0000313" key="2">
    <source>
        <dbReference type="EMBL" id="KAJ8322254.1"/>
    </source>
</evidence>
<dbReference type="EMBL" id="JARBDR010000018">
    <property type="protein sequence ID" value="KAJ8322254.1"/>
    <property type="molecule type" value="Genomic_DNA"/>
</dbReference>
<reference evidence="2 3" key="1">
    <citation type="submission" date="2022-12" db="EMBL/GenBank/DDBJ databases">
        <title>Chromosome-level genome of Tegillarca granosa.</title>
        <authorList>
            <person name="Kim J."/>
        </authorList>
    </citation>
    <scope>NUCLEOTIDE SEQUENCE [LARGE SCALE GENOMIC DNA]</scope>
    <source>
        <strain evidence="2">Teg-2019</strain>
        <tissue evidence="2">Adductor muscle</tissue>
    </source>
</reference>
<organism evidence="2 3">
    <name type="scientific">Tegillarca granosa</name>
    <name type="common">Malaysian cockle</name>
    <name type="synonym">Anadara granosa</name>
    <dbReference type="NCBI Taxonomy" id="220873"/>
    <lineage>
        <taxon>Eukaryota</taxon>
        <taxon>Metazoa</taxon>
        <taxon>Spiralia</taxon>
        <taxon>Lophotrochozoa</taxon>
        <taxon>Mollusca</taxon>
        <taxon>Bivalvia</taxon>
        <taxon>Autobranchia</taxon>
        <taxon>Pteriomorphia</taxon>
        <taxon>Arcoida</taxon>
        <taxon>Arcoidea</taxon>
        <taxon>Arcidae</taxon>
        <taxon>Tegillarca</taxon>
    </lineage>
</organism>
<evidence type="ECO:0000313" key="3">
    <source>
        <dbReference type="Proteomes" id="UP001217089"/>
    </source>
</evidence>